<dbReference type="SUPFAM" id="SSF53756">
    <property type="entry name" value="UDP-Glycosyltransferase/glycogen phosphorylase"/>
    <property type="match status" value="1"/>
</dbReference>
<dbReference type="Pfam" id="PF00534">
    <property type="entry name" value="Glycos_transf_1"/>
    <property type="match status" value="1"/>
</dbReference>
<dbReference type="EMBL" id="MGGE01000039">
    <property type="protein sequence ID" value="OGM20571.1"/>
    <property type="molecule type" value="Genomic_DNA"/>
</dbReference>
<reference evidence="4 5" key="1">
    <citation type="journal article" date="2016" name="Nat. Commun.">
        <title>Thousands of microbial genomes shed light on interconnected biogeochemical processes in an aquifer system.</title>
        <authorList>
            <person name="Anantharaman K."/>
            <person name="Brown C.T."/>
            <person name="Hug L.A."/>
            <person name="Sharon I."/>
            <person name="Castelle C.J."/>
            <person name="Probst A.J."/>
            <person name="Thomas B.C."/>
            <person name="Singh A."/>
            <person name="Wilkins M.J."/>
            <person name="Karaoz U."/>
            <person name="Brodie E.L."/>
            <person name="Williams K.H."/>
            <person name="Hubbard S.S."/>
            <person name="Banfield J.F."/>
        </authorList>
    </citation>
    <scope>NUCLEOTIDE SEQUENCE [LARGE SCALE GENOMIC DNA]</scope>
</reference>
<dbReference type="CDD" id="cd03809">
    <property type="entry name" value="GT4_MtfB-like"/>
    <property type="match status" value="1"/>
</dbReference>
<dbReference type="Gene3D" id="3.40.50.2000">
    <property type="entry name" value="Glycogen Phosphorylase B"/>
    <property type="match status" value="2"/>
</dbReference>
<dbReference type="Pfam" id="PF13439">
    <property type="entry name" value="Glyco_transf_4"/>
    <property type="match status" value="1"/>
</dbReference>
<proteinExistence type="predicted"/>
<evidence type="ECO:0000259" key="3">
    <source>
        <dbReference type="Pfam" id="PF13439"/>
    </source>
</evidence>
<dbReference type="PANTHER" id="PTHR46401:SF2">
    <property type="entry name" value="GLYCOSYLTRANSFERASE WBBK-RELATED"/>
    <property type="match status" value="1"/>
</dbReference>
<evidence type="ECO:0000313" key="5">
    <source>
        <dbReference type="Proteomes" id="UP000178419"/>
    </source>
</evidence>
<feature type="domain" description="Glycosyltransferase subfamily 4-like N-terminal" evidence="3">
    <location>
        <begin position="15"/>
        <end position="172"/>
    </location>
</feature>
<evidence type="ECO:0000256" key="1">
    <source>
        <dbReference type="ARBA" id="ARBA00022679"/>
    </source>
</evidence>
<feature type="domain" description="Glycosyl transferase family 1" evidence="2">
    <location>
        <begin position="192"/>
        <end position="349"/>
    </location>
</feature>
<dbReference type="PANTHER" id="PTHR46401">
    <property type="entry name" value="GLYCOSYLTRANSFERASE WBBK-RELATED"/>
    <property type="match status" value="1"/>
</dbReference>
<dbReference type="GO" id="GO:0009103">
    <property type="term" value="P:lipopolysaccharide biosynthetic process"/>
    <property type="evidence" value="ECO:0007669"/>
    <property type="project" value="TreeGrafter"/>
</dbReference>
<sequence length="374" mass="43102">MKILIDARMYGLENSGIGRYIINLIENLKEIDHQNNYVVLLKKDYFDQLNFPNNWKKVQADIHYYSFEEQIQLPKLLNDEKPDLVHFPHINVPIFYRGNFVVTAHDMTMHSQGTEATTLPRYKYLFKRVPYKLVFRNAIINSKVILTPSRTVKDEIVEYFKIDPTKVVMTYEGSSRVLKSGEDNVLSNFGLKTGEYFFYVGNAYPHKNLDLVINAIKGINKEGDSKVIFAIAGSKNVFIERLQTLIDKEKAQGYVKILGYVPDENLQTFYKNSIAFVYPSLSEGFGLQGLEAMAFGALVLASEIPVFREIYKDNVLYFDPKSVESLIKVMKTVMKMSIEEKKAIVINAKAFIKRYSWKKMARETLNVYKGVLNV</sequence>
<dbReference type="InterPro" id="IPR028098">
    <property type="entry name" value="Glyco_trans_4-like_N"/>
</dbReference>
<keyword evidence="1" id="KW-0808">Transferase</keyword>
<comment type="caution">
    <text evidence="4">The sequence shown here is derived from an EMBL/GenBank/DDBJ whole genome shotgun (WGS) entry which is preliminary data.</text>
</comment>
<dbReference type="Proteomes" id="UP000178419">
    <property type="component" value="Unassembled WGS sequence"/>
</dbReference>
<evidence type="ECO:0000259" key="2">
    <source>
        <dbReference type="Pfam" id="PF00534"/>
    </source>
</evidence>
<dbReference type="GO" id="GO:0016757">
    <property type="term" value="F:glycosyltransferase activity"/>
    <property type="evidence" value="ECO:0007669"/>
    <property type="project" value="InterPro"/>
</dbReference>
<organism evidence="4 5">
    <name type="scientific">Candidatus Woesebacteria bacterium RIFCSPHIGHO2_01_FULL_38_9</name>
    <dbReference type="NCBI Taxonomy" id="1802492"/>
    <lineage>
        <taxon>Bacteria</taxon>
        <taxon>Candidatus Woeseibacteriota</taxon>
    </lineage>
</organism>
<name>A0A1F7XZV3_9BACT</name>
<protein>
    <recommendedName>
        <fullName evidence="6">Glycosyl transferase family 1 domain-containing protein</fullName>
    </recommendedName>
</protein>
<accession>A0A1F7XZV3</accession>
<dbReference type="InterPro" id="IPR001296">
    <property type="entry name" value="Glyco_trans_1"/>
</dbReference>
<evidence type="ECO:0008006" key="6">
    <source>
        <dbReference type="Google" id="ProtNLM"/>
    </source>
</evidence>
<evidence type="ECO:0000313" key="4">
    <source>
        <dbReference type="EMBL" id="OGM20571.1"/>
    </source>
</evidence>
<gene>
    <name evidence="4" type="ORF">A2714_04495</name>
</gene>
<dbReference type="AlphaFoldDB" id="A0A1F7XZV3"/>